<dbReference type="AlphaFoldDB" id="A0A0E2Z4V5"/>
<protein>
    <submittedName>
        <fullName evidence="1">Uncharacterized protein</fullName>
    </submittedName>
</protein>
<sequence>MKQPKSMGTLKRSDETTPLRVLSKTIEATHFNRVRLALRRLGRPLRVELPAHRGLEVVLDNQMWLCVDGLHKDLPILAWRSFDTAERYGLHEPVDCELCLYHSHAGLIMGSALEQLSEALAQRLAEEAEA</sequence>
<reference evidence="1 2" key="1">
    <citation type="submission" date="2014-07" db="EMBL/GenBank/DDBJ databases">
        <title>Comparative analysis of Nitrosococcus oceani genome inventories of strains from Pacific and Atlantic gyres.</title>
        <authorList>
            <person name="Lim C.K."/>
            <person name="Wang L."/>
            <person name="Sayavedra-Soto L.A."/>
            <person name="Klotz M.G."/>
        </authorList>
    </citation>
    <scope>NUCLEOTIDE SEQUENCE [LARGE SCALE GENOMIC DNA]</scope>
    <source>
        <strain evidence="1 2">C-27</strain>
    </source>
</reference>
<proteinExistence type="predicted"/>
<gene>
    <name evidence="1" type="ORF">IB75_01680</name>
</gene>
<organism evidence="1 2">
    <name type="scientific">Nitrosococcus oceani C-27</name>
    <dbReference type="NCBI Taxonomy" id="314279"/>
    <lineage>
        <taxon>Bacteria</taxon>
        <taxon>Pseudomonadati</taxon>
        <taxon>Pseudomonadota</taxon>
        <taxon>Gammaproteobacteria</taxon>
        <taxon>Chromatiales</taxon>
        <taxon>Chromatiaceae</taxon>
        <taxon>Nitrosococcus</taxon>
    </lineage>
</organism>
<evidence type="ECO:0000313" key="1">
    <source>
        <dbReference type="EMBL" id="KFI20698.1"/>
    </source>
</evidence>
<dbReference type="Proteomes" id="UP000028839">
    <property type="component" value="Unassembled WGS sequence"/>
</dbReference>
<comment type="caution">
    <text evidence="1">The sequence shown here is derived from an EMBL/GenBank/DDBJ whole genome shotgun (WGS) entry which is preliminary data.</text>
</comment>
<dbReference type="EMBL" id="JPGN01000010">
    <property type="protein sequence ID" value="KFI20698.1"/>
    <property type="molecule type" value="Genomic_DNA"/>
</dbReference>
<accession>A0A0E2Z4V5</accession>
<evidence type="ECO:0000313" key="2">
    <source>
        <dbReference type="Proteomes" id="UP000028839"/>
    </source>
</evidence>
<dbReference type="HOGENOM" id="CLU_163430_0_0_6"/>
<name>A0A0E2Z4V5_9GAMM</name>